<protein>
    <recommendedName>
        <fullName evidence="1">UPF0033 domain-containing protein</fullName>
    </recommendedName>
</protein>
<proteinExistence type="predicted"/>
<name>A0A7V2T347_LEUMU</name>
<comment type="caution">
    <text evidence="2">The sequence shown here is derived from an EMBL/GenBank/DDBJ whole genome shotgun (WGS) entry which is preliminary data.</text>
</comment>
<evidence type="ECO:0000313" key="2">
    <source>
        <dbReference type="EMBL" id="HFC92456.1"/>
    </source>
</evidence>
<dbReference type="InterPro" id="IPR001455">
    <property type="entry name" value="TusA-like"/>
</dbReference>
<dbReference type="Proteomes" id="UP000885750">
    <property type="component" value="Unassembled WGS sequence"/>
</dbReference>
<dbReference type="EMBL" id="DRMS01000246">
    <property type="protein sequence ID" value="HFC92456.1"/>
    <property type="molecule type" value="Genomic_DNA"/>
</dbReference>
<dbReference type="Gene3D" id="3.30.110.40">
    <property type="entry name" value="TusA-like domain"/>
    <property type="match status" value="1"/>
</dbReference>
<feature type="domain" description="UPF0033" evidence="1">
    <location>
        <begin position="7"/>
        <end position="43"/>
    </location>
</feature>
<gene>
    <name evidence="2" type="ORF">ENJ51_06555</name>
</gene>
<reference evidence="2" key="1">
    <citation type="journal article" date="2020" name="mSystems">
        <title>Genome- and Community-Level Interaction Insights into Carbon Utilization and Element Cycling Functions of Hydrothermarchaeota in Hydrothermal Sediment.</title>
        <authorList>
            <person name="Zhou Z."/>
            <person name="Liu Y."/>
            <person name="Xu W."/>
            <person name="Pan J."/>
            <person name="Luo Z.H."/>
            <person name="Li M."/>
        </authorList>
    </citation>
    <scope>NUCLEOTIDE SEQUENCE [LARGE SCALE GENOMIC DNA]</scope>
    <source>
        <strain evidence="2">HyVt-493</strain>
    </source>
</reference>
<dbReference type="SUPFAM" id="SSF64307">
    <property type="entry name" value="SirA-like"/>
    <property type="match status" value="1"/>
</dbReference>
<dbReference type="InterPro" id="IPR036868">
    <property type="entry name" value="TusA-like_sf"/>
</dbReference>
<accession>A0A7V2T347</accession>
<dbReference type="AlphaFoldDB" id="A0A7V2T347"/>
<dbReference type="Pfam" id="PF01206">
    <property type="entry name" value="TusA"/>
    <property type="match status" value="1"/>
</dbReference>
<evidence type="ECO:0000259" key="1">
    <source>
        <dbReference type="Pfam" id="PF01206"/>
    </source>
</evidence>
<organism evidence="2">
    <name type="scientific">Leucothrix mucor</name>
    <dbReference type="NCBI Taxonomy" id="45248"/>
    <lineage>
        <taxon>Bacteria</taxon>
        <taxon>Pseudomonadati</taxon>
        <taxon>Pseudomonadota</taxon>
        <taxon>Gammaproteobacteria</taxon>
        <taxon>Thiotrichales</taxon>
        <taxon>Thiotrichaceae</taxon>
        <taxon>Leucothrix</taxon>
    </lineage>
</organism>
<sequence length="45" mass="4664">MTAYNAEIDASGKKCPTSIINASRGLKGLNDGEVLKLIATDIGTI</sequence>